<feature type="region of interest" description="Disordered" evidence="1">
    <location>
        <begin position="96"/>
        <end position="118"/>
    </location>
</feature>
<feature type="compositionally biased region" description="Basic and acidic residues" evidence="1">
    <location>
        <begin position="59"/>
        <end position="73"/>
    </location>
</feature>
<dbReference type="Proteomes" id="UP001152622">
    <property type="component" value="Chromosome 1"/>
</dbReference>
<dbReference type="EMBL" id="JAINUF010000001">
    <property type="protein sequence ID" value="KAJ8380995.1"/>
    <property type="molecule type" value="Genomic_DNA"/>
</dbReference>
<dbReference type="AlphaFoldDB" id="A0A9Q1GCG1"/>
<feature type="compositionally biased region" description="Basic and acidic residues" evidence="1">
    <location>
        <begin position="179"/>
        <end position="190"/>
    </location>
</feature>
<sequence length="221" mass="24452">MTFGPQRQPAQGCRKQSPAPRYVMMPAARCAPTQAATRSRAHCSRPSGTHVLVPLTSRTHKDDSPGLPWDNEHSKPESLALIITKAVGSRSRARFHFGPGTESPPLSQTPDFRGRCVSRRPQPPCSALKCPLPPLRSLASALLQFGFPSFRGASQSNRRLVRPRLSPNEGARWRGQGRRGREARSSEKFFPRNSSGDASVSERLARDLFCSSEQQEARRAR</sequence>
<accession>A0A9Q1GCG1</accession>
<evidence type="ECO:0000256" key="1">
    <source>
        <dbReference type="SAM" id="MobiDB-lite"/>
    </source>
</evidence>
<gene>
    <name evidence="2" type="ORF">SKAU_G00017730</name>
</gene>
<keyword evidence="3" id="KW-1185">Reference proteome</keyword>
<comment type="caution">
    <text evidence="2">The sequence shown here is derived from an EMBL/GenBank/DDBJ whole genome shotgun (WGS) entry which is preliminary data.</text>
</comment>
<organism evidence="2 3">
    <name type="scientific">Synaphobranchus kaupii</name>
    <name type="common">Kaup's arrowtooth eel</name>
    <dbReference type="NCBI Taxonomy" id="118154"/>
    <lineage>
        <taxon>Eukaryota</taxon>
        <taxon>Metazoa</taxon>
        <taxon>Chordata</taxon>
        <taxon>Craniata</taxon>
        <taxon>Vertebrata</taxon>
        <taxon>Euteleostomi</taxon>
        <taxon>Actinopterygii</taxon>
        <taxon>Neopterygii</taxon>
        <taxon>Teleostei</taxon>
        <taxon>Anguilliformes</taxon>
        <taxon>Synaphobranchidae</taxon>
        <taxon>Synaphobranchus</taxon>
    </lineage>
</organism>
<feature type="region of interest" description="Disordered" evidence="1">
    <location>
        <begin position="33"/>
        <end position="73"/>
    </location>
</feature>
<feature type="region of interest" description="Disordered" evidence="1">
    <location>
        <begin position="1"/>
        <end position="21"/>
    </location>
</feature>
<name>A0A9Q1GCG1_SYNKA</name>
<reference evidence="2" key="1">
    <citation type="journal article" date="2023" name="Science">
        <title>Genome structures resolve the early diversification of teleost fishes.</title>
        <authorList>
            <person name="Parey E."/>
            <person name="Louis A."/>
            <person name="Montfort J."/>
            <person name="Bouchez O."/>
            <person name="Roques C."/>
            <person name="Iampietro C."/>
            <person name="Lluch J."/>
            <person name="Castinel A."/>
            <person name="Donnadieu C."/>
            <person name="Desvignes T."/>
            <person name="Floi Bucao C."/>
            <person name="Jouanno E."/>
            <person name="Wen M."/>
            <person name="Mejri S."/>
            <person name="Dirks R."/>
            <person name="Jansen H."/>
            <person name="Henkel C."/>
            <person name="Chen W.J."/>
            <person name="Zahm M."/>
            <person name="Cabau C."/>
            <person name="Klopp C."/>
            <person name="Thompson A.W."/>
            <person name="Robinson-Rechavi M."/>
            <person name="Braasch I."/>
            <person name="Lecointre G."/>
            <person name="Bobe J."/>
            <person name="Postlethwait J.H."/>
            <person name="Berthelot C."/>
            <person name="Roest Crollius H."/>
            <person name="Guiguen Y."/>
        </authorList>
    </citation>
    <scope>NUCLEOTIDE SEQUENCE</scope>
    <source>
        <strain evidence="2">WJC10195</strain>
    </source>
</reference>
<proteinExistence type="predicted"/>
<evidence type="ECO:0000313" key="3">
    <source>
        <dbReference type="Proteomes" id="UP001152622"/>
    </source>
</evidence>
<feature type="region of interest" description="Disordered" evidence="1">
    <location>
        <begin position="156"/>
        <end position="201"/>
    </location>
</feature>
<evidence type="ECO:0000313" key="2">
    <source>
        <dbReference type="EMBL" id="KAJ8380995.1"/>
    </source>
</evidence>
<protein>
    <submittedName>
        <fullName evidence="2">Uncharacterized protein</fullName>
    </submittedName>
</protein>